<protein>
    <submittedName>
        <fullName evidence="1">Uncharacterized protein</fullName>
    </submittedName>
</protein>
<name>A0A4R7CYB3_9FLAO</name>
<organism evidence="1 2">
    <name type="scientific">Maribacter caenipelagi</name>
    <dbReference type="NCBI Taxonomy" id="1447781"/>
    <lineage>
        <taxon>Bacteria</taxon>
        <taxon>Pseudomonadati</taxon>
        <taxon>Bacteroidota</taxon>
        <taxon>Flavobacteriia</taxon>
        <taxon>Flavobacteriales</taxon>
        <taxon>Flavobacteriaceae</taxon>
        <taxon>Maribacter</taxon>
    </lineage>
</organism>
<comment type="caution">
    <text evidence="1">The sequence shown here is derived from an EMBL/GenBank/DDBJ whole genome shotgun (WGS) entry which is preliminary data.</text>
</comment>
<dbReference type="Proteomes" id="UP000295274">
    <property type="component" value="Unassembled WGS sequence"/>
</dbReference>
<accession>A0A4R7CYB3</accession>
<proteinExistence type="predicted"/>
<sequence length="68" mass="8161">MSIAKINTLLFSIVYANSNFYRQILSLINIFITMVQRLVKYLYEIKLTHSEIYKRSITYVIYKIVRAH</sequence>
<keyword evidence="2" id="KW-1185">Reference proteome</keyword>
<gene>
    <name evidence="1" type="ORF">DFQ03_2873</name>
</gene>
<reference evidence="1 2" key="1">
    <citation type="submission" date="2019-03" db="EMBL/GenBank/DDBJ databases">
        <title>Genomic Encyclopedia of Type Strains, Phase III (KMG-III): the genomes of soil and plant-associated and newly described type strains.</title>
        <authorList>
            <person name="Whitman W."/>
        </authorList>
    </citation>
    <scope>NUCLEOTIDE SEQUENCE [LARGE SCALE GENOMIC DNA]</scope>
    <source>
        <strain evidence="1 2">CECT 8455</strain>
    </source>
</reference>
<dbReference type="AlphaFoldDB" id="A0A4R7CYB3"/>
<evidence type="ECO:0000313" key="1">
    <source>
        <dbReference type="EMBL" id="TDS13579.1"/>
    </source>
</evidence>
<evidence type="ECO:0000313" key="2">
    <source>
        <dbReference type="Proteomes" id="UP000295274"/>
    </source>
</evidence>
<dbReference type="EMBL" id="SNZW01000016">
    <property type="protein sequence ID" value="TDS13579.1"/>
    <property type="molecule type" value="Genomic_DNA"/>
</dbReference>